<dbReference type="AlphaFoldDB" id="X1JA54"/>
<accession>X1JA54</accession>
<gene>
    <name evidence="1" type="ORF">S06H3_00090</name>
</gene>
<sequence length="141" mass="16003">MAKKVKSESDKPVENPLTKLTKFLTVPQNVPSDQAEVVDTQGDLSHNTVAEMLIYHRTLSDRFAMLDNRAKSGDVIARFANRVSLLTWANNRKSREESVELGKHLRSTERERLEAERLEDLALVPAEPTEPIKKKKRLGLI</sequence>
<organism evidence="1">
    <name type="scientific">marine sediment metagenome</name>
    <dbReference type="NCBI Taxonomy" id="412755"/>
    <lineage>
        <taxon>unclassified sequences</taxon>
        <taxon>metagenomes</taxon>
        <taxon>ecological metagenomes</taxon>
    </lineage>
</organism>
<reference evidence="1" key="1">
    <citation type="journal article" date="2014" name="Front. Microbiol.">
        <title>High frequency of phylogenetically diverse reductive dehalogenase-homologous genes in deep subseafloor sedimentary metagenomes.</title>
        <authorList>
            <person name="Kawai M."/>
            <person name="Futagami T."/>
            <person name="Toyoda A."/>
            <person name="Takaki Y."/>
            <person name="Nishi S."/>
            <person name="Hori S."/>
            <person name="Arai W."/>
            <person name="Tsubouchi T."/>
            <person name="Morono Y."/>
            <person name="Uchiyama I."/>
            <person name="Ito T."/>
            <person name="Fujiyama A."/>
            <person name="Inagaki F."/>
            <person name="Takami H."/>
        </authorList>
    </citation>
    <scope>NUCLEOTIDE SEQUENCE</scope>
    <source>
        <strain evidence="1">Expedition CK06-06</strain>
    </source>
</reference>
<proteinExistence type="predicted"/>
<dbReference type="EMBL" id="BARV01000013">
    <property type="protein sequence ID" value="GAH91576.1"/>
    <property type="molecule type" value="Genomic_DNA"/>
</dbReference>
<evidence type="ECO:0000313" key="1">
    <source>
        <dbReference type="EMBL" id="GAH91576.1"/>
    </source>
</evidence>
<protein>
    <submittedName>
        <fullName evidence="1">Uncharacterized protein</fullName>
    </submittedName>
</protein>
<comment type="caution">
    <text evidence="1">The sequence shown here is derived from an EMBL/GenBank/DDBJ whole genome shotgun (WGS) entry which is preliminary data.</text>
</comment>
<name>X1JA54_9ZZZZ</name>